<sequence>MSKDDHQFISIVSQSAVLEDGHYSVCLPVKKKGLCRPNNRAVAEQRALNLRKRFSRDSKFYGDYMAFMDILLKKGYTVKLDGDELEPAEGQKWYLPHHGVRHPTKQKLHVVFDCGASFQGISLNQQLLQGPDLTSSLVGVLVRFRQEVVAVMFIHGGHVPPSQSAK</sequence>
<reference evidence="1 2" key="1">
    <citation type="submission" date="2019-04" db="EMBL/GenBank/DDBJ databases">
        <title>Chromosome genome assembly for Takifugu flavidus.</title>
        <authorList>
            <person name="Xiao S."/>
        </authorList>
    </citation>
    <scope>NUCLEOTIDE SEQUENCE [LARGE SCALE GENOMIC DNA]</scope>
    <source>
        <strain evidence="1">HTHZ2018</strain>
        <tissue evidence="1">Muscle</tissue>
    </source>
</reference>
<dbReference type="PANTHER" id="PTHR47331">
    <property type="entry name" value="PHD-TYPE DOMAIN-CONTAINING PROTEIN"/>
    <property type="match status" value="1"/>
</dbReference>
<dbReference type="PANTHER" id="PTHR47331:SF3">
    <property type="match status" value="1"/>
</dbReference>
<dbReference type="Proteomes" id="UP000324091">
    <property type="component" value="Chromosome 12"/>
</dbReference>
<protein>
    <submittedName>
        <fullName evidence="1">Uncharacterized protein</fullName>
    </submittedName>
</protein>
<accession>A0A5C6PG06</accession>
<name>A0A5C6PG06_9TELE</name>
<organism evidence="1 2">
    <name type="scientific">Takifugu flavidus</name>
    <name type="common">sansaifugu</name>
    <dbReference type="NCBI Taxonomy" id="433684"/>
    <lineage>
        <taxon>Eukaryota</taxon>
        <taxon>Metazoa</taxon>
        <taxon>Chordata</taxon>
        <taxon>Craniata</taxon>
        <taxon>Vertebrata</taxon>
        <taxon>Euteleostomi</taxon>
        <taxon>Actinopterygii</taxon>
        <taxon>Neopterygii</taxon>
        <taxon>Teleostei</taxon>
        <taxon>Neoteleostei</taxon>
        <taxon>Acanthomorphata</taxon>
        <taxon>Eupercaria</taxon>
        <taxon>Tetraodontiformes</taxon>
        <taxon>Tetradontoidea</taxon>
        <taxon>Tetraodontidae</taxon>
        <taxon>Takifugu</taxon>
    </lineage>
</organism>
<comment type="caution">
    <text evidence="1">The sequence shown here is derived from an EMBL/GenBank/DDBJ whole genome shotgun (WGS) entry which is preliminary data.</text>
</comment>
<evidence type="ECO:0000313" key="2">
    <source>
        <dbReference type="Proteomes" id="UP000324091"/>
    </source>
</evidence>
<dbReference type="AlphaFoldDB" id="A0A5C6PG06"/>
<proteinExistence type="predicted"/>
<keyword evidence="2" id="KW-1185">Reference proteome</keyword>
<gene>
    <name evidence="1" type="ORF">D4764_12G0011110</name>
</gene>
<evidence type="ECO:0000313" key="1">
    <source>
        <dbReference type="EMBL" id="TWW77721.1"/>
    </source>
</evidence>
<dbReference type="EMBL" id="RHFK02000004">
    <property type="protein sequence ID" value="TWW77721.1"/>
    <property type="molecule type" value="Genomic_DNA"/>
</dbReference>